<dbReference type="InterPro" id="IPR006785">
    <property type="entry name" value="Pex14_N"/>
</dbReference>
<feature type="region of interest" description="Disordered" evidence="11">
    <location>
        <begin position="1"/>
        <end position="33"/>
    </location>
</feature>
<comment type="caution">
    <text evidence="14">The sequence shown here is derived from an EMBL/GenBank/DDBJ whole genome shotgun (WGS) entry which is preliminary data.</text>
</comment>
<evidence type="ECO:0000256" key="9">
    <source>
        <dbReference type="ARBA" id="ARBA00046271"/>
    </source>
</evidence>
<evidence type="ECO:0000256" key="7">
    <source>
        <dbReference type="ARBA" id="ARBA00029502"/>
    </source>
</evidence>
<feature type="compositionally biased region" description="Low complexity" evidence="11">
    <location>
        <begin position="92"/>
        <end position="103"/>
    </location>
</feature>
<evidence type="ECO:0000256" key="8">
    <source>
        <dbReference type="ARBA" id="ARBA00029691"/>
    </source>
</evidence>
<dbReference type="Proteomes" id="UP000572268">
    <property type="component" value="Unassembled WGS sequence"/>
</dbReference>
<dbReference type="InterPro" id="IPR025655">
    <property type="entry name" value="PEX14"/>
</dbReference>
<feature type="compositionally biased region" description="Basic and acidic residues" evidence="11">
    <location>
        <begin position="415"/>
        <end position="430"/>
    </location>
</feature>
<evidence type="ECO:0000259" key="13">
    <source>
        <dbReference type="Pfam" id="PF09409"/>
    </source>
</evidence>
<sequence length="469" mass="51291">MSEPSLEKKDTPESVETTAEPSPKPLAVASAHSFPNLREDQVAMAMKFLSDPRTIASTSSRAQKEQFLRTKGLTDAEINASFQRLDASANQTAPPTSSPAIPSGVQLQPVYFPPPPPPPLPPSEPTWLTLLKTVVGAGTALMAGWWLFNRARQDQQQQAARQHTGSTDTAAERDRLLMELLARERERKAERVVEEKSEKENGGESRDDRLVKMLEEMQKNQLKQHADLIMALKEITAATISRSEARESWKSPMKAGGIVMDDEEEEPSRTAENGVRASVEPSTTVGSEPETMESSLSPGEEVDLAGIAEKMDERMKGTAKMLLGNLVNNPKSDKFRRVNLRTPRFQAQLEAGSPARKFMERVGFKEEGSYLVWSPSVGNGSEDEVADVKKALELLSQESRGNSLSTDKAQQEAGPRNDRKAAEEEPRVTEKAPLPWMSSAVAATATKVSDAEPEQNGEEETGGIGSLSD</sequence>
<dbReference type="EMBL" id="JABANN010000084">
    <property type="protein sequence ID" value="KAF4672188.1"/>
    <property type="molecule type" value="Genomic_DNA"/>
</dbReference>
<feature type="region of interest" description="Disordered" evidence="11">
    <location>
        <begin position="186"/>
        <end position="208"/>
    </location>
</feature>
<evidence type="ECO:0000256" key="4">
    <source>
        <dbReference type="ARBA" id="ARBA00023010"/>
    </source>
</evidence>
<protein>
    <recommendedName>
        <fullName evidence="7 10">Peroxisomal membrane protein PEX14</fullName>
    </recommendedName>
    <alternativeName>
        <fullName evidence="8 10">Peroxin-14</fullName>
    </alternativeName>
</protein>
<dbReference type="AlphaFoldDB" id="A0A7J6MKS0"/>
<gene>
    <name evidence="14" type="ORF">FOL46_009342</name>
</gene>
<evidence type="ECO:0000256" key="2">
    <source>
        <dbReference type="ARBA" id="ARBA00022448"/>
    </source>
</evidence>
<dbReference type="GO" id="GO:0016560">
    <property type="term" value="P:protein import into peroxisome matrix, docking"/>
    <property type="evidence" value="ECO:0007669"/>
    <property type="project" value="UniProtKB-UniRule"/>
</dbReference>
<proteinExistence type="inferred from homology"/>
<comment type="function">
    <text evidence="10">Component of the PEX13-PEX14 docking complex, a translocon channel that specifically mediates the import of peroxisomal cargo proteins bound to PEX5 receptor. The PEX13-PEX14 docking complex forms a large import pore which can be opened to a diameter of about 9 nm. Mechanistically, PEX5 receptor along with cargo proteins associates with the PEX14 subunit of the PEX13-PEX14 docking complex in the cytosol, leading to the insertion of the receptor into the organelle membrane with the concomitant translocation of the cargo into the peroxisome matrix.</text>
</comment>
<accession>A0A7J6MKS0</accession>
<keyword evidence="6 10" id="KW-0576">Peroxisome</keyword>
<organism evidence="14 15">
    <name type="scientific">Perkinsus olseni</name>
    <name type="common">Perkinsus atlanticus</name>
    <dbReference type="NCBI Taxonomy" id="32597"/>
    <lineage>
        <taxon>Eukaryota</taxon>
        <taxon>Sar</taxon>
        <taxon>Alveolata</taxon>
        <taxon>Perkinsozoa</taxon>
        <taxon>Perkinsea</taxon>
        <taxon>Perkinsida</taxon>
        <taxon>Perkinsidae</taxon>
        <taxon>Perkinsus</taxon>
    </lineage>
</organism>
<feature type="region of interest" description="Disordered" evidence="11">
    <location>
        <begin position="84"/>
        <end position="108"/>
    </location>
</feature>
<feature type="domain" description="PUB" evidence="13">
    <location>
        <begin position="320"/>
        <end position="382"/>
    </location>
</feature>
<evidence type="ECO:0000256" key="6">
    <source>
        <dbReference type="ARBA" id="ARBA00023140"/>
    </source>
</evidence>
<evidence type="ECO:0000313" key="14">
    <source>
        <dbReference type="EMBL" id="KAF4672188.1"/>
    </source>
</evidence>
<dbReference type="GO" id="GO:0005102">
    <property type="term" value="F:signaling receptor binding"/>
    <property type="evidence" value="ECO:0007669"/>
    <property type="project" value="TreeGrafter"/>
</dbReference>
<feature type="compositionally biased region" description="Polar residues" evidence="11">
    <location>
        <begin position="396"/>
        <end position="408"/>
    </location>
</feature>
<reference evidence="14 15" key="1">
    <citation type="submission" date="2020-04" db="EMBL/GenBank/DDBJ databases">
        <title>Perkinsus olseni comparative genomics.</title>
        <authorList>
            <person name="Bogema D.R."/>
        </authorList>
    </citation>
    <scope>NUCLEOTIDE SEQUENCE [LARGE SCALE GENOMIC DNA]</scope>
    <source>
        <strain evidence="14">ATCC PRA-31</strain>
    </source>
</reference>
<keyword evidence="2 10" id="KW-0813">Transport</keyword>
<dbReference type="GO" id="GO:0005778">
    <property type="term" value="C:peroxisomal membrane"/>
    <property type="evidence" value="ECO:0007669"/>
    <property type="project" value="UniProtKB-SubCell"/>
</dbReference>
<feature type="compositionally biased region" description="Low complexity" evidence="11">
    <location>
        <begin position="438"/>
        <end position="448"/>
    </location>
</feature>
<dbReference type="Pfam" id="PF04695">
    <property type="entry name" value="Pex14_N"/>
    <property type="match status" value="1"/>
</dbReference>
<evidence type="ECO:0000256" key="5">
    <source>
        <dbReference type="ARBA" id="ARBA00023136"/>
    </source>
</evidence>
<comment type="similarity">
    <text evidence="1 10">Belongs to the peroxin-14 family.</text>
</comment>
<dbReference type="Gene3D" id="1.20.58.2190">
    <property type="match status" value="1"/>
</dbReference>
<dbReference type="GO" id="GO:1990429">
    <property type="term" value="C:peroxisomal importomer complex"/>
    <property type="evidence" value="ECO:0007669"/>
    <property type="project" value="TreeGrafter"/>
</dbReference>
<evidence type="ECO:0000259" key="12">
    <source>
        <dbReference type="Pfam" id="PF04695"/>
    </source>
</evidence>
<dbReference type="SUPFAM" id="SSF143503">
    <property type="entry name" value="PUG domain-like"/>
    <property type="match status" value="1"/>
</dbReference>
<feature type="compositionally biased region" description="Basic and acidic residues" evidence="11">
    <location>
        <begin position="1"/>
        <end position="12"/>
    </location>
</feature>
<evidence type="ECO:0000256" key="1">
    <source>
        <dbReference type="ARBA" id="ARBA00005443"/>
    </source>
</evidence>
<dbReference type="PANTHER" id="PTHR23058">
    <property type="entry name" value="PEROXISOMAL MEMBRANE PROTEIN PEX14"/>
    <property type="match status" value="1"/>
</dbReference>
<evidence type="ECO:0000256" key="11">
    <source>
        <dbReference type="SAM" id="MobiDB-lite"/>
    </source>
</evidence>
<feature type="compositionally biased region" description="Acidic residues" evidence="11">
    <location>
        <begin position="451"/>
        <end position="461"/>
    </location>
</feature>
<keyword evidence="3 10" id="KW-0653">Protein transport</keyword>
<evidence type="ECO:0000256" key="10">
    <source>
        <dbReference type="RuleBase" id="RU367032"/>
    </source>
</evidence>
<feature type="domain" description="Peroxisome membrane anchor protein Pex14p N-terminal" evidence="12">
    <location>
        <begin position="38"/>
        <end position="83"/>
    </location>
</feature>
<evidence type="ECO:0000256" key="3">
    <source>
        <dbReference type="ARBA" id="ARBA00022927"/>
    </source>
</evidence>
<dbReference type="InterPro" id="IPR036339">
    <property type="entry name" value="PUB-like_dom_sf"/>
</dbReference>
<feature type="compositionally biased region" description="Polar residues" evidence="11">
    <location>
        <begin position="280"/>
        <end position="297"/>
    </location>
</feature>
<name>A0A7J6MKS0_PEROL</name>
<dbReference type="InterPro" id="IPR036388">
    <property type="entry name" value="WH-like_DNA-bd_sf"/>
</dbReference>
<keyword evidence="4" id="KW-0811">Translocation</keyword>
<keyword evidence="5 10" id="KW-0472">Membrane</keyword>
<comment type="subcellular location">
    <subcellularLocation>
        <location evidence="9 10">Peroxisome membrane</location>
    </subcellularLocation>
</comment>
<dbReference type="CDD" id="cd09212">
    <property type="entry name" value="PUB"/>
    <property type="match status" value="1"/>
</dbReference>
<dbReference type="Gene3D" id="1.10.10.10">
    <property type="entry name" value="Winged helix-like DNA-binding domain superfamily/Winged helix DNA-binding domain"/>
    <property type="match status" value="1"/>
</dbReference>
<dbReference type="Pfam" id="PF09409">
    <property type="entry name" value="PUB"/>
    <property type="match status" value="1"/>
</dbReference>
<feature type="region of interest" description="Disordered" evidence="11">
    <location>
        <begin position="396"/>
        <end position="469"/>
    </location>
</feature>
<dbReference type="InterPro" id="IPR018997">
    <property type="entry name" value="PUB_domain"/>
</dbReference>
<feature type="region of interest" description="Disordered" evidence="11">
    <location>
        <begin position="259"/>
        <end position="300"/>
    </location>
</feature>
<dbReference type="PANTHER" id="PTHR23058:SF0">
    <property type="entry name" value="PEROXISOMAL MEMBRANE PROTEIN PEX14"/>
    <property type="match status" value="1"/>
</dbReference>
<evidence type="ECO:0000313" key="15">
    <source>
        <dbReference type="Proteomes" id="UP000572268"/>
    </source>
</evidence>